<feature type="compositionally biased region" description="Low complexity" evidence="5">
    <location>
        <begin position="670"/>
        <end position="716"/>
    </location>
</feature>
<feature type="compositionally biased region" description="Acidic residues" evidence="5">
    <location>
        <begin position="425"/>
        <end position="438"/>
    </location>
</feature>
<keyword evidence="4" id="KW-0175">Coiled coil</keyword>
<organism evidence="7 8">
    <name type="scientific">Glossina pallidipes</name>
    <name type="common">Tsetse fly</name>
    <dbReference type="NCBI Taxonomy" id="7398"/>
    <lineage>
        <taxon>Eukaryota</taxon>
        <taxon>Metazoa</taxon>
        <taxon>Ecdysozoa</taxon>
        <taxon>Arthropoda</taxon>
        <taxon>Hexapoda</taxon>
        <taxon>Insecta</taxon>
        <taxon>Pterygota</taxon>
        <taxon>Neoptera</taxon>
        <taxon>Endopterygota</taxon>
        <taxon>Diptera</taxon>
        <taxon>Brachycera</taxon>
        <taxon>Muscomorpha</taxon>
        <taxon>Hippoboscoidea</taxon>
        <taxon>Glossinidae</taxon>
        <taxon>Glossina</taxon>
    </lineage>
</organism>
<feature type="compositionally biased region" description="Low complexity" evidence="5">
    <location>
        <begin position="1506"/>
        <end position="1517"/>
    </location>
</feature>
<dbReference type="SUPFAM" id="SSF48371">
    <property type="entry name" value="ARM repeat"/>
    <property type="match status" value="2"/>
</dbReference>
<feature type="domain" description="MI" evidence="6">
    <location>
        <begin position="1664"/>
        <end position="1794"/>
    </location>
</feature>
<name>A0A1A9ZUN7_GLOPL</name>
<sequence length="2087" mass="228901">MPHFAPGSTLIQTSMPPPNTSHAAFMTPAFMQLQQQSTAVMVAAAQYSTVAAAAAVAAGNHGNPGTGQGATALFPTPQQSQQTNNQHHQTAALHHAQQTLHYFHTNAGATALTPTQSHLHHQQHQMRSIIPAAVHQRQHAPGTISIFPPNYFALQATALAPAPRTSLLTNVHQQTAAASASAVHVAHQLPNATGRGAPAGPTTYVSPPYCTPPLQLGTAAGLPPQSTSILATAASMAAPGLQGPFGHLTGAISASTSSTSLNIASGAGGNTSSSNAAGGEHLTTKQRRHAIPIVHPVTFEELTFPEPQKKNTAVEVRSPISVTSDTGEISHGQKTTQTKDSDQATNGITEVSPNATLVLTKVPSQGSKDKIDQQMQTDAVKDKSGSISSTTETTANVQDLMEEGLTSSKPQSEEISQTSVCGGGEQDDTDADTTELEDYPASTSQASEENVIKQKEIMNAMALNYEQLVTSSDELSESRAEDHSCNKSDDVKQPVVSAPVKDDVVIAAVEIDAGDHKQSKKKICNAVDEIQEDVAELKSQQNSTSPTMMMSSTEDKIAIETITTIITTTTNNKHPNDSLKTAINSSKPNTQVRSEEKSSSHSNAAAATTTNNKQKTGGNTSSALATSRNNKEEKTQKAANKSNAVNPVASNNSNRANKHHATGGNKLTESANNSNNNSGGNSKSNQNSGTSNSSVLNLSGGSSNNGNNNNNNNNNNFITVGRKNRKSTKRTKENQKQSQQQQHRNSNNNSNPNNNNNNNNNSNNNNNNNNSGNNSNINNNNSYSKAALNTAGIVNIVLTDNATNASFTSTTTTISGNNNNNNNDNNSGFSSKDLAASATLLSSSSKHQTQQRAASARAAGGGIGGSGGQSKETDIKTDIENSSQQRKHTKTQEIVAEFLQPSILSEGSSGSELNSIKQEEQQLQFLNSSSSACEDEEERLQLLKQQQQQPQFQQDQDYTDIRFGDFKEYEKLIDTRQTTSPGVTMIVGGKSHHKHKTSATNNDTVDSTVGMKNYPLTHHRSSKSQNAHSHHSHSAVTVALESQKPTIIKYNLEELKAFAKAPVARKPPVLELHKNNGGNDCIMQLFISRQQHHHLSHHGGGHNMPSMGLQQQQQQYQHMNFNESMEFVGGKRRQGRKHDHQMVRVNATVISNANAGAGGVSAAAVAAAAGGGNLSLQYPREKEIIRVHLSLNEEIKLSECENAWQPETLRSKSNNSVALAVNPTNEDIDSVLKRVRGVLNKLTPDNFEVLLKTMTNISMNTQEKMQQVMLLIFEKTVSEPNFAPTYAKFCKMLFQEIKHDSKTLFNSSLIKRIQHEFETNVNDADAKKVKLQPLVDKMDASNDAKEKLELQAEIEDQEYQFRRRAWGTVRFIGEMYKLQSLTSDRVLLCIESLLEHGSEEKLEYMCKLLTTVGHLLEGPGSDHCNSNARMDKIFIRMHDIVNKSRANVKAATAASNQTKISSYGGGNNSSNQRQSRLMSTDMRDASVGGAAGSSGSGGNYFMQKQQKSQFMTQQEQSIDPKKLNFSRGDDTNQNNTKLGNSSIYIWRAHGRQGTTALTGTNIATSTATTTGSHAMSQHQQSQQQHQQHSYGASSSSTSSNNSSNNNSFKRQTNQYQNQSSSSPVAKEREEKLSNYQTSSSGGIGTGSEDDEKCDSSQQTFSEKDNQKLLNHLLEEVMGCSSIHNKAWQQEVLNTWRSTSRRQQVSLMHYLLIDYLHLSPVKKAQRSACAAVFSYLLRTRAFDKKVFEQAYEQFADEFPDLLVDVPNGWCYAFEFLGPMLHERLISFNDIWQQQWRNDRHFTERFLKALVIHFTREFGANYLRDLWHKEFKLDRGQLFFNDQQQWREFVKNNTLEFIYDCSHNPAPEMTALGTKAINSNALVEQHVKRIECLLNDCNDCDLAIDYINTNVNINSQFIKTLTRFLCCDYATVMTSAIPSSNSSTSSNNSNSRRPNSDAGPQLNVELFRYKCIPLLRRCVDAQETFELCCLDAIIESLKEYYDAQTADDMICNVFDLLYHDCEIISRDTFEKWYKTRRQLSPGDNSTTMMNSDQQQKSQYLSQGAGSNAVNRENLTPLSAHLHAYIQKLL</sequence>
<feature type="compositionally biased region" description="Low complexity" evidence="5">
    <location>
        <begin position="811"/>
        <end position="858"/>
    </location>
</feature>
<feature type="region of interest" description="Disordered" evidence="5">
    <location>
        <begin position="1936"/>
        <end position="1957"/>
    </location>
</feature>
<dbReference type="SMART" id="SM00543">
    <property type="entry name" value="MIF4G"/>
    <property type="match status" value="1"/>
</dbReference>
<dbReference type="InterPro" id="IPR003890">
    <property type="entry name" value="MIF4G-like_typ-3"/>
</dbReference>
<protein>
    <recommendedName>
        <fullName evidence="6">MI domain-containing protein</fullName>
    </recommendedName>
</protein>
<evidence type="ECO:0000313" key="8">
    <source>
        <dbReference type="Proteomes" id="UP000092445"/>
    </source>
</evidence>
<feature type="compositionally biased region" description="Basic residues" evidence="5">
    <location>
        <begin position="1017"/>
        <end position="1033"/>
    </location>
</feature>
<feature type="coiled-coil region" evidence="4">
    <location>
        <begin position="916"/>
        <end position="946"/>
    </location>
</feature>
<evidence type="ECO:0000256" key="5">
    <source>
        <dbReference type="SAM" id="MobiDB-lite"/>
    </source>
</evidence>
<dbReference type="GO" id="GO:0003743">
    <property type="term" value="F:translation initiation factor activity"/>
    <property type="evidence" value="ECO:0007669"/>
    <property type="project" value="UniProtKB-KW"/>
</dbReference>
<dbReference type="Pfam" id="PF02847">
    <property type="entry name" value="MA3"/>
    <property type="match status" value="1"/>
</dbReference>
<feature type="compositionally biased region" description="Low complexity" evidence="5">
    <location>
        <begin position="600"/>
        <end position="621"/>
    </location>
</feature>
<evidence type="ECO:0000259" key="6">
    <source>
        <dbReference type="PROSITE" id="PS51366"/>
    </source>
</evidence>
<dbReference type="PANTHER" id="PTHR23253">
    <property type="entry name" value="EUKARYOTIC TRANSLATION INITIATION FACTOR 4 GAMMA"/>
    <property type="match status" value="1"/>
</dbReference>
<feature type="region of interest" description="Disordered" evidence="5">
    <location>
        <begin position="310"/>
        <end position="448"/>
    </location>
</feature>
<feature type="region of interest" description="Disordered" evidence="5">
    <location>
        <begin position="988"/>
        <end position="1036"/>
    </location>
</feature>
<dbReference type="Gene3D" id="1.25.40.180">
    <property type="match status" value="3"/>
</dbReference>
<dbReference type="InterPro" id="IPR016024">
    <property type="entry name" value="ARM-type_fold"/>
</dbReference>
<feature type="compositionally biased region" description="Polar residues" evidence="5">
    <location>
        <begin position="320"/>
        <end position="336"/>
    </location>
</feature>
<feature type="compositionally biased region" description="Low complexity" evidence="5">
    <location>
        <begin position="1936"/>
        <end position="1951"/>
    </location>
</feature>
<feature type="region of interest" description="Disordered" evidence="5">
    <location>
        <begin position="1506"/>
        <end position="1538"/>
    </location>
</feature>
<dbReference type="Proteomes" id="UP000092445">
    <property type="component" value="Unassembled WGS sequence"/>
</dbReference>
<feature type="compositionally biased region" description="Low complexity" evidence="5">
    <location>
        <begin position="264"/>
        <end position="279"/>
    </location>
</feature>
<feature type="region of interest" description="Disordered" evidence="5">
    <location>
        <begin position="1568"/>
        <end position="1661"/>
    </location>
</feature>
<evidence type="ECO:0000313" key="7">
    <source>
        <dbReference type="EnsemblMetazoa" id="GPAI025633-PA"/>
    </source>
</evidence>
<feature type="compositionally biased region" description="Polar residues" evidence="5">
    <location>
        <begin position="385"/>
        <end position="397"/>
    </location>
</feature>
<dbReference type="PANTHER" id="PTHR23253:SF78">
    <property type="entry name" value="EUKARYOTIC TRANSLATION INITIATION FACTOR 4G1, ISOFORM B-RELATED"/>
    <property type="match status" value="1"/>
</dbReference>
<feature type="compositionally biased region" description="Low complexity" evidence="5">
    <location>
        <begin position="736"/>
        <end position="781"/>
    </location>
</feature>
<evidence type="ECO:0000256" key="1">
    <source>
        <dbReference type="ARBA" id="ARBA00005775"/>
    </source>
</evidence>
<dbReference type="SMART" id="SM00544">
    <property type="entry name" value="MA3"/>
    <property type="match status" value="1"/>
</dbReference>
<feature type="compositionally biased region" description="Polar residues" evidence="5">
    <location>
        <begin position="2039"/>
        <end position="2060"/>
    </location>
</feature>
<feature type="region of interest" description="Disordered" evidence="5">
    <location>
        <begin position="569"/>
        <end position="781"/>
    </location>
</feature>
<feature type="compositionally biased region" description="Basic and acidic residues" evidence="5">
    <location>
        <begin position="1518"/>
        <end position="1530"/>
    </location>
</feature>
<keyword evidence="2" id="KW-0396">Initiation factor</keyword>
<evidence type="ECO:0000256" key="4">
    <source>
        <dbReference type="SAM" id="Coils"/>
    </source>
</evidence>
<dbReference type="Pfam" id="PF02854">
    <property type="entry name" value="MIF4G"/>
    <property type="match status" value="1"/>
</dbReference>
<evidence type="ECO:0000256" key="2">
    <source>
        <dbReference type="ARBA" id="ARBA00022540"/>
    </source>
</evidence>
<dbReference type="STRING" id="7398.A0A1A9ZUN7"/>
<dbReference type="EnsemblMetazoa" id="GPAI025633-RA">
    <property type="protein sequence ID" value="GPAI025633-PA"/>
    <property type="gene ID" value="GPAI025633"/>
</dbReference>
<reference evidence="8" key="1">
    <citation type="submission" date="2014-03" db="EMBL/GenBank/DDBJ databases">
        <authorList>
            <person name="Aksoy S."/>
            <person name="Warren W."/>
            <person name="Wilson R.K."/>
        </authorList>
    </citation>
    <scope>NUCLEOTIDE SEQUENCE [LARGE SCALE GENOMIC DNA]</scope>
    <source>
        <strain evidence="8">IAEA</strain>
    </source>
</reference>
<feature type="compositionally biased region" description="Low complexity" evidence="5">
    <location>
        <begin position="1568"/>
        <end position="1622"/>
    </location>
</feature>
<feature type="region of interest" description="Disordered" evidence="5">
    <location>
        <begin position="264"/>
        <end position="287"/>
    </location>
</feature>
<dbReference type="InterPro" id="IPR003891">
    <property type="entry name" value="Initiation_fac_eIF4g_MI"/>
</dbReference>
<feature type="compositionally biased region" description="Polar residues" evidence="5">
    <location>
        <begin position="578"/>
        <end position="592"/>
    </location>
</feature>
<keyword evidence="8" id="KW-1185">Reference proteome</keyword>
<evidence type="ECO:0000256" key="3">
    <source>
        <dbReference type="ARBA" id="ARBA00022917"/>
    </source>
</evidence>
<dbReference type="PROSITE" id="PS51366">
    <property type="entry name" value="MI"/>
    <property type="match status" value="1"/>
</dbReference>
<accession>A0A1A9ZUN7</accession>
<feature type="compositionally biased region" description="Polar residues" evidence="5">
    <location>
        <begin position="343"/>
        <end position="366"/>
    </location>
</feature>
<dbReference type="GO" id="GO:0003729">
    <property type="term" value="F:mRNA binding"/>
    <property type="evidence" value="ECO:0007669"/>
    <property type="project" value="TreeGrafter"/>
</dbReference>
<feature type="compositionally biased region" description="Low complexity" evidence="5">
    <location>
        <begin position="637"/>
        <end position="655"/>
    </location>
</feature>
<keyword evidence="3" id="KW-0648">Protein biosynthesis</keyword>
<feature type="compositionally biased region" description="Gly residues" evidence="5">
    <location>
        <begin position="859"/>
        <end position="868"/>
    </location>
</feature>
<proteinExistence type="inferred from homology"/>
<feature type="region of interest" description="Disordered" evidence="5">
    <location>
        <begin position="811"/>
        <end position="873"/>
    </location>
</feature>
<feature type="region of interest" description="Disordered" evidence="5">
    <location>
        <begin position="1452"/>
        <end position="1479"/>
    </location>
</feature>
<dbReference type="VEuPathDB" id="VectorBase:GPAI025633"/>
<feature type="compositionally biased region" description="Polar residues" evidence="5">
    <location>
        <begin position="998"/>
        <end position="1007"/>
    </location>
</feature>
<comment type="similarity">
    <text evidence="1">Belongs to the eukaryotic initiation factor 4G family.</text>
</comment>
<feature type="compositionally biased region" description="Polar residues" evidence="5">
    <location>
        <begin position="405"/>
        <end position="420"/>
    </location>
</feature>
<feature type="region of interest" description="Disordered" evidence="5">
    <location>
        <begin position="2038"/>
        <end position="2060"/>
    </location>
</feature>
<dbReference type="GO" id="GO:0016281">
    <property type="term" value="C:eukaryotic translation initiation factor 4F complex"/>
    <property type="evidence" value="ECO:0007669"/>
    <property type="project" value="TreeGrafter"/>
</dbReference>
<reference evidence="7" key="2">
    <citation type="submission" date="2020-05" db="UniProtKB">
        <authorList>
            <consortium name="EnsemblMetazoa"/>
        </authorList>
    </citation>
    <scope>IDENTIFICATION</scope>
    <source>
        <strain evidence="7">IAEA</strain>
    </source>
</reference>